<keyword evidence="2" id="KW-1185">Reference proteome</keyword>
<name>A0A9J5YNP0_SOLCO</name>
<gene>
    <name evidence="1" type="ORF">H5410_031872</name>
</gene>
<accession>A0A9J5YNP0</accession>
<dbReference type="AlphaFoldDB" id="A0A9J5YNP0"/>
<dbReference type="Proteomes" id="UP000824120">
    <property type="component" value="Chromosome 6"/>
</dbReference>
<evidence type="ECO:0000313" key="1">
    <source>
        <dbReference type="EMBL" id="KAG5600502.1"/>
    </source>
</evidence>
<reference evidence="1 2" key="1">
    <citation type="submission" date="2020-09" db="EMBL/GenBank/DDBJ databases">
        <title>De no assembly of potato wild relative species, Solanum commersonii.</title>
        <authorList>
            <person name="Cho K."/>
        </authorList>
    </citation>
    <scope>NUCLEOTIDE SEQUENCE [LARGE SCALE GENOMIC DNA]</scope>
    <source>
        <strain evidence="1">LZ3.2</strain>
        <tissue evidence="1">Leaf</tissue>
    </source>
</reference>
<dbReference type="EMBL" id="JACXVP010000006">
    <property type="protein sequence ID" value="KAG5600502.1"/>
    <property type="molecule type" value="Genomic_DNA"/>
</dbReference>
<evidence type="ECO:0000313" key="2">
    <source>
        <dbReference type="Proteomes" id="UP000824120"/>
    </source>
</evidence>
<comment type="caution">
    <text evidence="1">The sequence shown here is derived from an EMBL/GenBank/DDBJ whole genome shotgun (WGS) entry which is preliminary data.</text>
</comment>
<proteinExistence type="predicted"/>
<organism evidence="1 2">
    <name type="scientific">Solanum commersonii</name>
    <name type="common">Commerson's wild potato</name>
    <name type="synonym">Commerson's nightshade</name>
    <dbReference type="NCBI Taxonomy" id="4109"/>
    <lineage>
        <taxon>Eukaryota</taxon>
        <taxon>Viridiplantae</taxon>
        <taxon>Streptophyta</taxon>
        <taxon>Embryophyta</taxon>
        <taxon>Tracheophyta</taxon>
        <taxon>Spermatophyta</taxon>
        <taxon>Magnoliopsida</taxon>
        <taxon>eudicotyledons</taxon>
        <taxon>Gunneridae</taxon>
        <taxon>Pentapetalae</taxon>
        <taxon>asterids</taxon>
        <taxon>lamiids</taxon>
        <taxon>Solanales</taxon>
        <taxon>Solanaceae</taxon>
        <taxon>Solanoideae</taxon>
        <taxon>Solaneae</taxon>
        <taxon>Solanum</taxon>
    </lineage>
</organism>
<sequence>MRLDVEHLSKTRSNLLLVNCSNDDQQIIKYFNFWTDQENFLLKVKTVWEDEVQGNPIWRLHQKLKELAIIKELSGLGEKKFNFIYYNWNWSRVCLMVENFKTVITCKIIKWIKPSGTTWKLNTDGS</sequence>
<protein>
    <submittedName>
        <fullName evidence="1">Uncharacterized protein</fullName>
    </submittedName>
</protein>
<dbReference type="OrthoDB" id="1932741at2759"/>